<reference evidence="8" key="1">
    <citation type="journal article" date="2021" name="PeerJ">
        <title>Extensive microbial diversity within the chicken gut microbiome revealed by metagenomics and culture.</title>
        <authorList>
            <person name="Gilroy R."/>
            <person name="Ravi A."/>
            <person name="Getino M."/>
            <person name="Pursley I."/>
            <person name="Horton D.L."/>
            <person name="Alikhan N.F."/>
            <person name="Baker D."/>
            <person name="Gharbi K."/>
            <person name="Hall N."/>
            <person name="Watson M."/>
            <person name="Adriaenssens E.M."/>
            <person name="Foster-Nyarko E."/>
            <person name="Jarju S."/>
            <person name="Secka A."/>
            <person name="Antonio M."/>
            <person name="Oren A."/>
            <person name="Chaudhuri R.R."/>
            <person name="La Ragione R."/>
            <person name="Hildebrand F."/>
            <person name="Pallen M.J."/>
        </authorList>
    </citation>
    <scope>NUCLEOTIDE SEQUENCE</scope>
    <source>
        <strain evidence="8">CHK195-6426</strain>
    </source>
</reference>
<keyword evidence="4 7" id="KW-0812">Transmembrane</keyword>
<evidence type="ECO:0000313" key="8">
    <source>
        <dbReference type="EMBL" id="HIW79953.1"/>
    </source>
</evidence>
<feature type="transmembrane region" description="Helical" evidence="7">
    <location>
        <begin position="86"/>
        <end position="109"/>
    </location>
</feature>
<keyword evidence="6 7" id="KW-0472">Membrane</keyword>
<protein>
    <submittedName>
        <fullName evidence="8">Prolipoprotein diacylglyceryl transferase</fullName>
    </submittedName>
</protein>
<evidence type="ECO:0000256" key="1">
    <source>
        <dbReference type="ARBA" id="ARBA00007150"/>
    </source>
</evidence>
<dbReference type="GO" id="GO:0042158">
    <property type="term" value="P:lipoprotein biosynthetic process"/>
    <property type="evidence" value="ECO:0007669"/>
    <property type="project" value="InterPro"/>
</dbReference>
<gene>
    <name evidence="8" type="ORF">H9742_00255</name>
</gene>
<accession>A0A9D1R1U9</accession>
<dbReference type="PANTHER" id="PTHR30589">
    <property type="entry name" value="PROLIPOPROTEIN DIACYLGLYCERYL TRANSFERASE"/>
    <property type="match status" value="1"/>
</dbReference>
<feature type="transmembrane region" description="Helical" evidence="7">
    <location>
        <begin position="121"/>
        <end position="147"/>
    </location>
</feature>
<evidence type="ECO:0000256" key="6">
    <source>
        <dbReference type="ARBA" id="ARBA00023136"/>
    </source>
</evidence>
<dbReference type="InterPro" id="IPR001640">
    <property type="entry name" value="Lgt"/>
</dbReference>
<proteinExistence type="inferred from homology"/>
<feature type="transmembrane region" description="Helical" evidence="7">
    <location>
        <begin position="12"/>
        <end position="33"/>
    </location>
</feature>
<evidence type="ECO:0000256" key="3">
    <source>
        <dbReference type="ARBA" id="ARBA00022679"/>
    </source>
</evidence>
<reference evidence="8" key="2">
    <citation type="submission" date="2021-04" db="EMBL/GenBank/DDBJ databases">
        <authorList>
            <person name="Gilroy R."/>
        </authorList>
    </citation>
    <scope>NUCLEOTIDE SEQUENCE</scope>
    <source>
        <strain evidence="8">CHK195-6426</strain>
    </source>
</reference>
<feature type="transmembrane region" description="Helical" evidence="7">
    <location>
        <begin position="167"/>
        <end position="188"/>
    </location>
</feature>
<feature type="transmembrane region" description="Helical" evidence="7">
    <location>
        <begin position="45"/>
        <end position="66"/>
    </location>
</feature>
<dbReference type="GO" id="GO:0008961">
    <property type="term" value="F:phosphatidylglycerol-prolipoprotein diacylglyceryl transferase activity"/>
    <property type="evidence" value="ECO:0007669"/>
    <property type="project" value="InterPro"/>
</dbReference>
<dbReference type="Proteomes" id="UP000824265">
    <property type="component" value="Unassembled WGS sequence"/>
</dbReference>
<name>A0A9D1R1U9_9FIRM</name>
<dbReference type="AlphaFoldDB" id="A0A9D1R1U9"/>
<organism evidence="8 9">
    <name type="scientific">Candidatus Acetatifactor stercoripullorum</name>
    <dbReference type="NCBI Taxonomy" id="2838414"/>
    <lineage>
        <taxon>Bacteria</taxon>
        <taxon>Bacillati</taxon>
        <taxon>Bacillota</taxon>
        <taxon>Clostridia</taxon>
        <taxon>Lachnospirales</taxon>
        <taxon>Lachnospiraceae</taxon>
        <taxon>Acetatifactor</taxon>
    </lineage>
</organism>
<sequence length="268" mass="29665">MQIYFHLFGHSIPAYGLLIVLGVITANLLGAVIIRRYRLDFNDFILLEAYAFLGGFLGAKVLYLAVSFQDIDWSRILEPAYFNSLMQGGFVFYGGLIGGIAAVLCASRLHKIPCSPYLRHCIFLIPLIHCFGRVGCFFAGCCYGIPWDGLFSVTFPQGSLAPAGVPLFPVQLAEAFCLLALSLLLRYLDTVLTHFYAVETYLISYGIIRFVLEFFRDDSARGKLLFLSTSQWISLLLTGCCLYLLKRRAGQSKAAPKPPAQSGTSQTP</sequence>
<feature type="transmembrane region" description="Helical" evidence="7">
    <location>
        <begin position="195"/>
        <end position="212"/>
    </location>
</feature>
<dbReference type="PANTHER" id="PTHR30589:SF0">
    <property type="entry name" value="PHOSPHATIDYLGLYCEROL--PROLIPOPROTEIN DIACYLGLYCERYL TRANSFERASE"/>
    <property type="match status" value="1"/>
</dbReference>
<comment type="caution">
    <text evidence="8">The sequence shown here is derived from an EMBL/GenBank/DDBJ whole genome shotgun (WGS) entry which is preliminary data.</text>
</comment>
<evidence type="ECO:0000256" key="4">
    <source>
        <dbReference type="ARBA" id="ARBA00022692"/>
    </source>
</evidence>
<dbReference type="EMBL" id="DXGH01000002">
    <property type="protein sequence ID" value="HIW79953.1"/>
    <property type="molecule type" value="Genomic_DNA"/>
</dbReference>
<evidence type="ECO:0000313" key="9">
    <source>
        <dbReference type="Proteomes" id="UP000824265"/>
    </source>
</evidence>
<feature type="transmembrane region" description="Helical" evidence="7">
    <location>
        <begin position="224"/>
        <end position="245"/>
    </location>
</feature>
<evidence type="ECO:0000256" key="7">
    <source>
        <dbReference type="SAM" id="Phobius"/>
    </source>
</evidence>
<comment type="similarity">
    <text evidence="1">Belongs to the Lgt family.</text>
</comment>
<dbReference type="Pfam" id="PF01790">
    <property type="entry name" value="LGT"/>
    <property type="match status" value="1"/>
</dbReference>
<keyword evidence="2" id="KW-1003">Cell membrane</keyword>
<evidence type="ECO:0000256" key="5">
    <source>
        <dbReference type="ARBA" id="ARBA00022989"/>
    </source>
</evidence>
<evidence type="ECO:0000256" key="2">
    <source>
        <dbReference type="ARBA" id="ARBA00022475"/>
    </source>
</evidence>
<keyword evidence="5 7" id="KW-1133">Transmembrane helix</keyword>
<keyword evidence="3 8" id="KW-0808">Transferase</keyword>
<dbReference type="GO" id="GO:0005886">
    <property type="term" value="C:plasma membrane"/>
    <property type="evidence" value="ECO:0007669"/>
    <property type="project" value="InterPro"/>
</dbReference>